<reference evidence="2 3" key="1">
    <citation type="submission" date="2019-05" db="EMBL/GenBank/DDBJ databases">
        <authorList>
            <person name="Schori C."/>
            <person name="Ahrens C."/>
        </authorList>
    </citation>
    <scope>NUCLEOTIDE SEQUENCE [LARGE SCALE GENOMIC DNA]</scope>
    <source>
        <strain evidence="2 3">DSM 10702</strain>
    </source>
</reference>
<gene>
    <name evidence="2" type="ORF">FF104_20640</name>
</gene>
<dbReference type="EMBL" id="CP040627">
    <property type="protein sequence ID" value="QMW93312.1"/>
    <property type="molecule type" value="Genomic_DNA"/>
</dbReference>
<dbReference type="RefSeq" id="WP_051119238.1">
    <property type="nucleotide sequence ID" value="NZ_AP019717.1"/>
</dbReference>
<dbReference type="AlphaFoldDB" id="A0AAP9UGB8"/>
<dbReference type="Proteomes" id="UP000515243">
    <property type="component" value="Chromosome 2"/>
</dbReference>
<evidence type="ECO:0000259" key="1">
    <source>
        <dbReference type="Pfam" id="PF14410"/>
    </source>
</evidence>
<dbReference type="GeneID" id="92946629"/>
<sequence length="82" mass="9790">MKLKEGEIDIGHTNGHEYARCRDAAESLGWNQRQFNDYMNNPDYYQWEDHASNISHAYENKNKDLSKLIKEMKQFEDGGFMW</sequence>
<proteinExistence type="predicted"/>
<evidence type="ECO:0000313" key="2">
    <source>
        <dbReference type="EMBL" id="QMW93312.1"/>
    </source>
</evidence>
<dbReference type="InterPro" id="IPR026835">
    <property type="entry name" value="YqcG_C"/>
</dbReference>
<dbReference type="Pfam" id="PF14410">
    <property type="entry name" value="GH-E"/>
    <property type="match status" value="1"/>
</dbReference>
<organism evidence="2 3">
    <name type="scientific">Clostridium butyricum</name>
    <dbReference type="NCBI Taxonomy" id="1492"/>
    <lineage>
        <taxon>Bacteria</taxon>
        <taxon>Bacillati</taxon>
        <taxon>Bacillota</taxon>
        <taxon>Clostridia</taxon>
        <taxon>Eubacteriales</taxon>
        <taxon>Clostridiaceae</taxon>
        <taxon>Clostridium</taxon>
    </lineage>
</organism>
<accession>A0AAP9UGB8</accession>
<name>A0AAP9UGB8_CLOBU</name>
<evidence type="ECO:0000313" key="3">
    <source>
        <dbReference type="Proteomes" id="UP000515243"/>
    </source>
</evidence>
<protein>
    <recommendedName>
        <fullName evidence="1">Toxin YqcG C-terminal domain-containing protein</fullName>
    </recommendedName>
</protein>
<feature type="domain" description="Toxin YqcG C-terminal" evidence="1">
    <location>
        <begin position="4"/>
        <end position="59"/>
    </location>
</feature>